<organism evidence="2 3">
    <name type="scientific">Tagetes erecta</name>
    <name type="common">African marigold</name>
    <dbReference type="NCBI Taxonomy" id="13708"/>
    <lineage>
        <taxon>Eukaryota</taxon>
        <taxon>Viridiplantae</taxon>
        <taxon>Streptophyta</taxon>
        <taxon>Embryophyta</taxon>
        <taxon>Tracheophyta</taxon>
        <taxon>Spermatophyta</taxon>
        <taxon>Magnoliopsida</taxon>
        <taxon>eudicotyledons</taxon>
        <taxon>Gunneridae</taxon>
        <taxon>Pentapetalae</taxon>
        <taxon>asterids</taxon>
        <taxon>campanulids</taxon>
        <taxon>Asterales</taxon>
        <taxon>Asteraceae</taxon>
        <taxon>Asteroideae</taxon>
        <taxon>Heliantheae alliance</taxon>
        <taxon>Tageteae</taxon>
        <taxon>Tagetes</taxon>
    </lineage>
</organism>
<comment type="caution">
    <text evidence="2">The sequence shown here is derived from an EMBL/GenBank/DDBJ whole genome shotgun (WGS) entry which is preliminary data.</text>
</comment>
<protein>
    <submittedName>
        <fullName evidence="2">Uncharacterized protein</fullName>
    </submittedName>
</protein>
<keyword evidence="3" id="KW-1185">Reference proteome</keyword>
<evidence type="ECO:0000313" key="3">
    <source>
        <dbReference type="Proteomes" id="UP001229421"/>
    </source>
</evidence>
<gene>
    <name evidence="2" type="ORF">QVD17_38072</name>
</gene>
<dbReference type="Proteomes" id="UP001229421">
    <property type="component" value="Unassembled WGS sequence"/>
</dbReference>
<dbReference type="AlphaFoldDB" id="A0AAD8JZI6"/>
<reference evidence="2" key="1">
    <citation type="journal article" date="2023" name="bioRxiv">
        <title>Improved chromosome-level genome assembly for marigold (Tagetes erecta).</title>
        <authorList>
            <person name="Jiang F."/>
            <person name="Yuan L."/>
            <person name="Wang S."/>
            <person name="Wang H."/>
            <person name="Xu D."/>
            <person name="Wang A."/>
            <person name="Fan W."/>
        </authorList>
    </citation>
    <scope>NUCLEOTIDE SEQUENCE</scope>
    <source>
        <strain evidence="2">WSJ</strain>
        <tissue evidence="2">Leaf</tissue>
    </source>
</reference>
<evidence type="ECO:0000256" key="1">
    <source>
        <dbReference type="SAM" id="Phobius"/>
    </source>
</evidence>
<keyword evidence="1" id="KW-0812">Transmembrane</keyword>
<accession>A0AAD8JZI6</accession>
<proteinExistence type="predicted"/>
<evidence type="ECO:0000313" key="2">
    <source>
        <dbReference type="EMBL" id="KAK1411522.1"/>
    </source>
</evidence>
<dbReference type="EMBL" id="JAUHHV010000010">
    <property type="protein sequence ID" value="KAK1411522.1"/>
    <property type="molecule type" value="Genomic_DNA"/>
</dbReference>
<name>A0AAD8JZI6_TARER</name>
<keyword evidence="1" id="KW-1133">Transmembrane helix</keyword>
<keyword evidence="1" id="KW-0472">Membrane</keyword>
<sequence length="141" mass="16011">MPDFARVLTFQFAAQFMVTTFQTYANFARVLKFQTSRMIIVVRSQLKTSSFQIVSSGGSQQARLSAVYTVAEKHWWLACKGGEVKPAADVAYYYDLYESESVCVNVLFVYEYVYEYVNVYVVVAAAVLCVCVVFAVYVVYD</sequence>
<feature type="transmembrane region" description="Helical" evidence="1">
    <location>
        <begin position="117"/>
        <end position="140"/>
    </location>
</feature>